<evidence type="ECO:0000313" key="4">
    <source>
        <dbReference type="Proteomes" id="UP000229574"/>
    </source>
</evidence>
<dbReference type="EMBL" id="PEYY01000057">
    <property type="protein sequence ID" value="PIS18063.1"/>
    <property type="molecule type" value="Genomic_DNA"/>
</dbReference>
<dbReference type="PANTHER" id="PTHR46401">
    <property type="entry name" value="GLYCOSYLTRANSFERASE WBBK-RELATED"/>
    <property type="match status" value="1"/>
</dbReference>
<dbReference type="PANTHER" id="PTHR46401:SF2">
    <property type="entry name" value="GLYCOSYLTRANSFERASE WBBK-RELATED"/>
    <property type="match status" value="1"/>
</dbReference>
<proteinExistence type="predicted"/>
<organism evidence="3 4">
    <name type="scientific">Candidatus Collierbacteria bacterium CG09_land_8_20_14_0_10_46_12</name>
    <dbReference type="NCBI Taxonomy" id="1974533"/>
    <lineage>
        <taxon>Bacteria</taxon>
        <taxon>Candidatus Collieribacteriota</taxon>
    </lineage>
</organism>
<reference evidence="4" key="1">
    <citation type="submission" date="2017-09" db="EMBL/GenBank/DDBJ databases">
        <title>Depth-based differentiation of microbial function through sediment-hosted aquifers and enrichment of novel symbionts in the deep terrestrial subsurface.</title>
        <authorList>
            <person name="Probst A.J."/>
            <person name="Ladd B."/>
            <person name="Jarett J.K."/>
            <person name="Geller-Mcgrath D.E."/>
            <person name="Sieber C.M.K."/>
            <person name="Emerson J.B."/>
            <person name="Anantharaman K."/>
            <person name="Thomas B.C."/>
            <person name="Malmstrom R."/>
            <person name="Stieglmeier M."/>
            <person name="Klingl A."/>
            <person name="Woyke T."/>
            <person name="Ryan C.M."/>
            <person name="Banfield J.F."/>
        </authorList>
    </citation>
    <scope>NUCLEOTIDE SEQUENCE [LARGE SCALE GENOMIC DNA]</scope>
</reference>
<dbReference type="GO" id="GO:0016757">
    <property type="term" value="F:glycosyltransferase activity"/>
    <property type="evidence" value="ECO:0007669"/>
    <property type="project" value="InterPro"/>
</dbReference>
<sequence>NNIHMLGFVPSHHLPAIYRGATLYVQPSWYEGFGLPILEAMEQGTAVVSANTGSLSEVGGDFAHYFDPGKAGDMTTTLQDLLRNKVKREKYVVEGKKWARSFSWERVVTETYSVYEKIVS</sequence>
<dbReference type="Proteomes" id="UP000229574">
    <property type="component" value="Unassembled WGS sequence"/>
</dbReference>
<feature type="domain" description="Glycosyl transferase family 1" evidence="2">
    <location>
        <begin position="1"/>
        <end position="98"/>
    </location>
</feature>
<keyword evidence="1 3" id="KW-0808">Transferase</keyword>
<comment type="caution">
    <text evidence="3">The sequence shown here is derived from an EMBL/GenBank/DDBJ whole genome shotgun (WGS) entry which is preliminary data.</text>
</comment>
<evidence type="ECO:0000256" key="1">
    <source>
        <dbReference type="ARBA" id="ARBA00022679"/>
    </source>
</evidence>
<dbReference type="SUPFAM" id="SSF53756">
    <property type="entry name" value="UDP-Glycosyltransferase/glycogen phosphorylase"/>
    <property type="match status" value="1"/>
</dbReference>
<name>A0A2H0WZF7_9BACT</name>
<evidence type="ECO:0000259" key="2">
    <source>
        <dbReference type="Pfam" id="PF00534"/>
    </source>
</evidence>
<dbReference type="Gene3D" id="3.40.50.2000">
    <property type="entry name" value="Glycogen Phosphorylase B"/>
    <property type="match status" value="2"/>
</dbReference>
<dbReference type="GO" id="GO:0009103">
    <property type="term" value="P:lipopolysaccharide biosynthetic process"/>
    <property type="evidence" value="ECO:0007669"/>
    <property type="project" value="TreeGrafter"/>
</dbReference>
<dbReference type="AlphaFoldDB" id="A0A2H0WZF7"/>
<feature type="non-terminal residue" evidence="3">
    <location>
        <position position="1"/>
    </location>
</feature>
<dbReference type="Pfam" id="PF00534">
    <property type="entry name" value="Glycos_transf_1"/>
    <property type="match status" value="1"/>
</dbReference>
<accession>A0A2H0WZF7</accession>
<protein>
    <submittedName>
        <fullName evidence="3">Glycosyltransferase family 1 protein</fullName>
    </submittedName>
</protein>
<gene>
    <name evidence="3" type="ORF">COT54_01290</name>
</gene>
<dbReference type="InterPro" id="IPR001296">
    <property type="entry name" value="Glyco_trans_1"/>
</dbReference>
<evidence type="ECO:0000313" key="3">
    <source>
        <dbReference type="EMBL" id="PIS18063.1"/>
    </source>
</evidence>